<dbReference type="SUPFAM" id="SSF56425">
    <property type="entry name" value="Succinate dehydrogenase/fumarate reductase flavoprotein, catalytic domain"/>
    <property type="match status" value="1"/>
</dbReference>
<accession>A0A5N1IGA2</accession>
<feature type="domain" description="FAD-dependent oxidoreductase 2 FAD-binding" evidence="5">
    <location>
        <begin position="10"/>
        <end position="467"/>
    </location>
</feature>
<dbReference type="EMBL" id="VYWW01000019">
    <property type="protein sequence ID" value="KAA9322440.1"/>
    <property type="molecule type" value="Genomic_DNA"/>
</dbReference>
<dbReference type="SUPFAM" id="SSF51905">
    <property type="entry name" value="FAD/NAD(P)-binding domain"/>
    <property type="match status" value="1"/>
</dbReference>
<dbReference type="Gene3D" id="3.90.700.10">
    <property type="entry name" value="Succinate dehydrogenase/fumarate reductase flavoprotein, catalytic domain"/>
    <property type="match status" value="1"/>
</dbReference>
<evidence type="ECO:0000256" key="1">
    <source>
        <dbReference type="ARBA" id="ARBA00001974"/>
    </source>
</evidence>
<evidence type="ECO:0000259" key="5">
    <source>
        <dbReference type="Pfam" id="PF00890"/>
    </source>
</evidence>
<organism evidence="6 7">
    <name type="scientific">Lactobacillus jensenii</name>
    <dbReference type="NCBI Taxonomy" id="109790"/>
    <lineage>
        <taxon>Bacteria</taxon>
        <taxon>Bacillati</taxon>
        <taxon>Bacillota</taxon>
        <taxon>Bacilli</taxon>
        <taxon>Lactobacillales</taxon>
        <taxon>Lactobacillaceae</taxon>
        <taxon>Lactobacillus</taxon>
    </lineage>
</organism>
<protein>
    <submittedName>
        <fullName evidence="6">FAD-dependent oxidoreductase</fullName>
    </submittedName>
</protein>
<dbReference type="GO" id="GO:0033765">
    <property type="term" value="F:steroid dehydrogenase activity, acting on the CH-CH group of donors"/>
    <property type="evidence" value="ECO:0007669"/>
    <property type="project" value="UniProtKB-ARBA"/>
</dbReference>
<keyword evidence="3" id="KW-0274">FAD</keyword>
<proteinExistence type="predicted"/>
<keyword evidence="4" id="KW-0560">Oxidoreductase</keyword>
<dbReference type="PANTHER" id="PTHR43400">
    <property type="entry name" value="FUMARATE REDUCTASE"/>
    <property type="match status" value="1"/>
</dbReference>
<dbReference type="GO" id="GO:0008202">
    <property type="term" value="P:steroid metabolic process"/>
    <property type="evidence" value="ECO:0007669"/>
    <property type="project" value="UniProtKB-ARBA"/>
</dbReference>
<evidence type="ECO:0000256" key="3">
    <source>
        <dbReference type="ARBA" id="ARBA00022827"/>
    </source>
</evidence>
<gene>
    <name evidence="6" type="ORF">F6H94_05165</name>
</gene>
<dbReference type="InterPro" id="IPR036188">
    <property type="entry name" value="FAD/NAD-bd_sf"/>
</dbReference>
<name>A0A5N1IGA2_LACJE</name>
<dbReference type="PRINTS" id="PR00411">
    <property type="entry name" value="PNDRDTASEI"/>
</dbReference>
<dbReference type="InterPro" id="IPR050315">
    <property type="entry name" value="FAD-oxidoreductase_2"/>
</dbReference>
<dbReference type="OrthoDB" id="9806724at2"/>
<dbReference type="Proteomes" id="UP000327236">
    <property type="component" value="Unassembled WGS sequence"/>
</dbReference>
<dbReference type="PANTHER" id="PTHR43400:SF10">
    <property type="entry name" value="3-OXOSTEROID 1-DEHYDROGENASE"/>
    <property type="match status" value="1"/>
</dbReference>
<evidence type="ECO:0000256" key="2">
    <source>
        <dbReference type="ARBA" id="ARBA00022630"/>
    </source>
</evidence>
<comment type="caution">
    <text evidence="6">The sequence shown here is derived from an EMBL/GenBank/DDBJ whole genome shotgun (WGS) entry which is preliminary data.</text>
</comment>
<dbReference type="InterPro" id="IPR003953">
    <property type="entry name" value="FAD-dep_OxRdtase_2_FAD-bd"/>
</dbReference>
<reference evidence="6 7" key="1">
    <citation type="submission" date="2019-09" db="EMBL/GenBank/DDBJ databases">
        <title>Draft genome sequence assemblies of isolates from the urinary tract.</title>
        <authorList>
            <person name="Mores C.R."/>
            <person name="Putonti C."/>
            <person name="Wolfe A.J."/>
        </authorList>
    </citation>
    <scope>NUCLEOTIDE SEQUENCE [LARGE SCALE GENOMIC DNA]</scope>
    <source>
        <strain evidence="6 7">UMB246</strain>
    </source>
</reference>
<evidence type="ECO:0000256" key="4">
    <source>
        <dbReference type="ARBA" id="ARBA00023002"/>
    </source>
</evidence>
<dbReference type="InterPro" id="IPR027477">
    <property type="entry name" value="Succ_DH/fumarate_Rdtase_cat_sf"/>
</dbReference>
<dbReference type="AlphaFoldDB" id="A0A5N1IGA2"/>
<comment type="cofactor">
    <cofactor evidence="1">
        <name>FAD</name>
        <dbReference type="ChEBI" id="CHEBI:57692"/>
    </cofactor>
</comment>
<dbReference type="Pfam" id="PF00890">
    <property type="entry name" value="FAD_binding_2"/>
    <property type="match status" value="1"/>
</dbReference>
<evidence type="ECO:0000313" key="7">
    <source>
        <dbReference type="Proteomes" id="UP000327236"/>
    </source>
</evidence>
<dbReference type="Gene3D" id="3.50.50.60">
    <property type="entry name" value="FAD/NAD(P)-binding domain"/>
    <property type="match status" value="1"/>
</dbReference>
<sequence length="493" mass="54182">MGGLIMENYDLVVVGAGSSGISAALTAAEAGLKVALLEKGDKFGGAGMFGAQGLFGANTKLQKEAGVNYSVKDAYEEILNYTHHRSDARIVKAIIKESAETLAWMSKNGLATELVTNTQEVHQNHPRTYHQYIDKFNGFKKMINKFENLSGSLFLKTSAKKLLQDNGRLSEIEITHDGTDECMNTKNVILADGGFIGDKDLVKKNVNIDLNNLYSMGERKATGDGLRMLGEIGGVNNYKPLLENHAASIVTNDKNPWENASLATLSTLPLLWVDNSGKRFTNEDVVYDFALWGNVTYTAGGYYYIIIDQDFVDYISKNELDWTGSFERTFTLLQHLPMTHKVGPMKTLKQELDTALTSKAVFKADSLTDLAKLLNIDENNFVETTNQYNKLISKHVDDDFYKDQKFMKFPICNGPFYALKAISTTLGTVGGGLVNEKFQALTAGRKVIPGVYVVGNNAAGMFDSAYPTIEGLSNGFAWNSGRIAAKTIAKLNK</sequence>
<evidence type="ECO:0000313" key="6">
    <source>
        <dbReference type="EMBL" id="KAA9322440.1"/>
    </source>
</evidence>
<keyword evidence="2" id="KW-0285">Flavoprotein</keyword>